<accession>A0A3S5CQR4</accession>
<dbReference type="Proteomes" id="UP000784294">
    <property type="component" value="Unassembled WGS sequence"/>
</dbReference>
<dbReference type="AlphaFoldDB" id="A0A3S5CQR4"/>
<name>A0A3S5CQR4_9PLAT</name>
<evidence type="ECO:0000313" key="3">
    <source>
        <dbReference type="Proteomes" id="UP000784294"/>
    </source>
</evidence>
<comment type="caution">
    <text evidence="2">The sequence shown here is derived from an EMBL/GenBank/DDBJ whole genome shotgun (WGS) entry which is preliminary data.</text>
</comment>
<dbReference type="PANTHER" id="PTHR15750">
    <property type="entry name" value="VASOHIBIN-1-LIKE ISOFORM X2"/>
    <property type="match status" value="1"/>
</dbReference>
<dbReference type="Pfam" id="PF14822">
    <property type="entry name" value="Vasohibin"/>
    <property type="match status" value="1"/>
</dbReference>
<feature type="active site" evidence="1">
    <location>
        <position position="52"/>
    </location>
</feature>
<keyword evidence="3" id="KW-1185">Reference proteome</keyword>
<feature type="active site" evidence="1">
    <location>
        <position position="69"/>
    </location>
</feature>
<evidence type="ECO:0000313" key="2">
    <source>
        <dbReference type="EMBL" id="VEL28643.1"/>
    </source>
</evidence>
<dbReference type="EMBL" id="CAAALY010096567">
    <property type="protein sequence ID" value="VEL28643.1"/>
    <property type="molecule type" value="Genomic_DNA"/>
</dbReference>
<proteinExistence type="predicted"/>
<dbReference type="OrthoDB" id="9974232at2759"/>
<protein>
    <submittedName>
        <fullName evidence="2">Uncharacterized protein</fullName>
    </submittedName>
</protein>
<dbReference type="PANTHER" id="PTHR15750:SF2">
    <property type="entry name" value="VASOHIBIN"/>
    <property type="match status" value="1"/>
</dbReference>
<gene>
    <name evidence="2" type="ORF">PXEA_LOCUS22083</name>
</gene>
<dbReference type="InterPro" id="IPR028131">
    <property type="entry name" value="VASH1"/>
</dbReference>
<reference evidence="2" key="1">
    <citation type="submission" date="2018-11" db="EMBL/GenBank/DDBJ databases">
        <authorList>
            <consortium name="Pathogen Informatics"/>
        </authorList>
    </citation>
    <scope>NUCLEOTIDE SEQUENCE</scope>
</reference>
<organism evidence="2 3">
    <name type="scientific">Protopolystoma xenopodis</name>
    <dbReference type="NCBI Taxonomy" id="117903"/>
    <lineage>
        <taxon>Eukaryota</taxon>
        <taxon>Metazoa</taxon>
        <taxon>Spiralia</taxon>
        <taxon>Lophotrochozoa</taxon>
        <taxon>Platyhelminthes</taxon>
        <taxon>Monogenea</taxon>
        <taxon>Polyopisthocotylea</taxon>
        <taxon>Polystomatidea</taxon>
        <taxon>Polystomatidae</taxon>
        <taxon>Protopolystoma</taxon>
    </lineage>
</organism>
<dbReference type="GO" id="GO:0005737">
    <property type="term" value="C:cytoplasm"/>
    <property type="evidence" value="ECO:0007669"/>
    <property type="project" value="InterPro"/>
</dbReference>
<sequence>MENTAKQIIKDSLPIKCLEAVILAIYLTRRNTDLHRFTIAFKTEFNGTNFRHVVLGIQNQNKFGALGISRRADLMFKPLQYPSLSILLEEYIKAYEKYFHKVLRIKIGLVIPHEPHILEVIRWRGLIISPSRFRSRMDMNEVIERYSKVVSIKRILKNIGTVWFCSRTGNFNQYFPNSNELIARYLALNAVIKRGSHISKEEIKIRIRTPIYSHRKAKKKTIVLPDVVKPHHKGNCCSFRSNHFELAEPEPSYKIRV</sequence>
<feature type="active site" evidence="1">
    <location>
        <position position="17"/>
    </location>
</feature>
<evidence type="ECO:0000256" key="1">
    <source>
        <dbReference type="PIRSR" id="PIRSR628131-1"/>
    </source>
</evidence>